<dbReference type="RefSeq" id="WP_062834579.1">
    <property type="nucleotide sequence ID" value="NZ_BCNV01000001.1"/>
</dbReference>
<dbReference type="GO" id="GO:0022857">
    <property type="term" value="F:transmembrane transporter activity"/>
    <property type="evidence" value="ECO:0007669"/>
    <property type="project" value="InterPro"/>
</dbReference>
<dbReference type="PROSITE" id="PS50850">
    <property type="entry name" value="MFS"/>
    <property type="match status" value="1"/>
</dbReference>
<feature type="transmembrane region" description="Helical" evidence="7">
    <location>
        <begin position="134"/>
        <end position="156"/>
    </location>
</feature>
<dbReference type="SUPFAM" id="SSF103473">
    <property type="entry name" value="MFS general substrate transporter"/>
    <property type="match status" value="1"/>
</dbReference>
<feature type="transmembrane region" description="Helical" evidence="7">
    <location>
        <begin position="340"/>
        <end position="358"/>
    </location>
</feature>
<keyword evidence="6 7" id="KW-0472">Membrane</keyword>
<keyword evidence="4 7" id="KW-0812">Transmembrane</keyword>
<evidence type="ECO:0000256" key="4">
    <source>
        <dbReference type="ARBA" id="ARBA00022692"/>
    </source>
</evidence>
<accession>A0A100VL96</accession>
<evidence type="ECO:0000313" key="10">
    <source>
        <dbReference type="Proteomes" id="UP000069697"/>
    </source>
</evidence>
<dbReference type="InterPro" id="IPR050189">
    <property type="entry name" value="MFS_Efflux_Transporters"/>
</dbReference>
<comment type="subcellular location">
    <subcellularLocation>
        <location evidence="1">Cell membrane</location>
        <topology evidence="1">Multi-pass membrane protein</topology>
    </subcellularLocation>
</comment>
<keyword evidence="3" id="KW-1003">Cell membrane</keyword>
<evidence type="ECO:0000256" key="2">
    <source>
        <dbReference type="ARBA" id="ARBA00022448"/>
    </source>
</evidence>
<feature type="transmembrane region" description="Helical" evidence="7">
    <location>
        <begin position="298"/>
        <end position="319"/>
    </location>
</feature>
<dbReference type="InterPro" id="IPR036259">
    <property type="entry name" value="MFS_trans_sf"/>
</dbReference>
<evidence type="ECO:0000259" key="8">
    <source>
        <dbReference type="PROSITE" id="PS50850"/>
    </source>
</evidence>
<sequence length="393" mass="42171">MNKRRMLFILGISAAIVSLAQSLYIPLLPDLQQDLNTSLHLVNLTVTLFTVAMATMQIILGPIVDRNGRKKILVPGIIIYVIATIGCMFSGSIEMLLIFRVIQGIGASSVPLVAATMIGDVFEGKERAESMATYQMILGISPAVGPLIGGIIGSQFGYTGTFGFAAVSALLILIAAIFMLPETKPVNIKPAGTRLGLKAFGKILGNKIGVVVLLSGFIMYDVFYTFIVFLPTILQTKYALGAASIGFFSLALMIFNLVGSKISGSLQTRIGSVRTLFWAGIMTILSLVIFIFAADYSLIALLLSLMLTGFVMGLATPVMPTLLSSEFVEERATAMGVYNFVRYLGMATAPLIGSFLYPLGNIQLLIGITALLVVMVVFVTNRLLPIKKSEVTN</sequence>
<dbReference type="InterPro" id="IPR011701">
    <property type="entry name" value="MFS"/>
</dbReference>
<feature type="domain" description="Major facilitator superfamily (MFS) profile" evidence="8">
    <location>
        <begin position="6"/>
        <end position="388"/>
    </location>
</feature>
<dbReference type="PANTHER" id="PTHR43124">
    <property type="entry name" value="PURINE EFFLUX PUMP PBUE"/>
    <property type="match status" value="1"/>
</dbReference>
<dbReference type="PRINTS" id="PR01035">
    <property type="entry name" value="TCRTETA"/>
</dbReference>
<feature type="transmembrane region" description="Helical" evidence="7">
    <location>
        <begin position="238"/>
        <end position="259"/>
    </location>
</feature>
<reference evidence="9 10" key="1">
    <citation type="journal article" date="2016" name="Genome Announc.">
        <title>Draft Genome Sequence of Paenibacillus amylolyticus Heshi-A3, Isolated from Fermented Rice Bran in a Japanese Fermented Seafood Dish.</title>
        <authorList>
            <person name="Akuzawa S."/>
            <person name="Nagaoka J."/>
            <person name="Kanekatsu M."/>
            <person name="Kubota E."/>
            <person name="Ohtake R."/>
            <person name="Suzuki T."/>
            <person name="Kanesaki Y."/>
        </authorList>
    </citation>
    <scope>NUCLEOTIDE SEQUENCE [LARGE SCALE GENOMIC DNA]</scope>
    <source>
        <strain evidence="9 10">Heshi-A3</strain>
    </source>
</reference>
<dbReference type="PANTHER" id="PTHR43124:SF3">
    <property type="entry name" value="CHLORAMPHENICOL EFFLUX PUMP RV0191"/>
    <property type="match status" value="1"/>
</dbReference>
<dbReference type="Gene3D" id="1.20.1720.10">
    <property type="entry name" value="Multidrug resistance protein D"/>
    <property type="match status" value="1"/>
</dbReference>
<evidence type="ECO:0000313" key="9">
    <source>
        <dbReference type="EMBL" id="GAS81953.1"/>
    </source>
</evidence>
<evidence type="ECO:0000256" key="1">
    <source>
        <dbReference type="ARBA" id="ARBA00004651"/>
    </source>
</evidence>
<keyword evidence="5 7" id="KW-1133">Transmembrane helix</keyword>
<dbReference type="EMBL" id="BCNV01000001">
    <property type="protein sequence ID" value="GAS81953.1"/>
    <property type="molecule type" value="Genomic_DNA"/>
</dbReference>
<organism evidence="9 10">
    <name type="scientific">Paenibacillus amylolyticus</name>
    <dbReference type="NCBI Taxonomy" id="1451"/>
    <lineage>
        <taxon>Bacteria</taxon>
        <taxon>Bacillati</taxon>
        <taxon>Bacillota</taxon>
        <taxon>Bacilli</taxon>
        <taxon>Bacillales</taxon>
        <taxon>Paenibacillaceae</taxon>
        <taxon>Paenibacillus</taxon>
    </lineage>
</organism>
<feature type="transmembrane region" description="Helical" evidence="7">
    <location>
        <begin position="162"/>
        <end position="180"/>
    </location>
</feature>
<feature type="transmembrane region" description="Helical" evidence="7">
    <location>
        <begin position="271"/>
        <end position="292"/>
    </location>
</feature>
<dbReference type="InterPro" id="IPR020846">
    <property type="entry name" value="MFS_dom"/>
</dbReference>
<name>A0A100VL96_PAEAM</name>
<evidence type="ECO:0000256" key="7">
    <source>
        <dbReference type="SAM" id="Phobius"/>
    </source>
</evidence>
<gene>
    <name evidence="9" type="ORF">PAHA3_2027</name>
</gene>
<reference evidence="10" key="2">
    <citation type="submission" date="2016-01" db="EMBL/GenBank/DDBJ databases">
        <title>Draft Genome Sequence of Paenibacillus amylolyticus Heshi-A3 that Was Isolated from Fermented Rice Bran with Aging Salted Mackerel, Which Was Named Heshiko as Traditional Fermented Seafood in Japan.</title>
        <authorList>
            <person name="Akuzawa S."/>
            <person name="Nakagawa J."/>
            <person name="Kanekatsu T."/>
            <person name="Kubota E."/>
            <person name="Ohtake R."/>
            <person name="Suzuki T."/>
            <person name="Kanesaki Y."/>
        </authorList>
    </citation>
    <scope>NUCLEOTIDE SEQUENCE [LARGE SCALE GENOMIC DNA]</scope>
    <source>
        <strain evidence="10">Heshi-A3</strain>
    </source>
</reference>
<feature type="transmembrane region" description="Helical" evidence="7">
    <location>
        <begin position="38"/>
        <end position="60"/>
    </location>
</feature>
<protein>
    <submittedName>
        <fullName evidence="9">Major facilitator family transporter</fullName>
    </submittedName>
</protein>
<dbReference type="Proteomes" id="UP000069697">
    <property type="component" value="Unassembled WGS sequence"/>
</dbReference>
<dbReference type="GO" id="GO:0005886">
    <property type="term" value="C:plasma membrane"/>
    <property type="evidence" value="ECO:0007669"/>
    <property type="project" value="UniProtKB-SubCell"/>
</dbReference>
<comment type="caution">
    <text evidence="9">The sequence shown here is derived from an EMBL/GenBank/DDBJ whole genome shotgun (WGS) entry which is preliminary data.</text>
</comment>
<evidence type="ECO:0000256" key="6">
    <source>
        <dbReference type="ARBA" id="ARBA00023136"/>
    </source>
</evidence>
<feature type="transmembrane region" description="Helical" evidence="7">
    <location>
        <begin position="364"/>
        <end position="384"/>
    </location>
</feature>
<feature type="transmembrane region" description="Helical" evidence="7">
    <location>
        <begin position="72"/>
        <end position="91"/>
    </location>
</feature>
<feature type="transmembrane region" description="Helical" evidence="7">
    <location>
        <begin position="208"/>
        <end position="232"/>
    </location>
</feature>
<evidence type="ECO:0000256" key="5">
    <source>
        <dbReference type="ARBA" id="ARBA00022989"/>
    </source>
</evidence>
<proteinExistence type="predicted"/>
<dbReference type="AlphaFoldDB" id="A0A100VL96"/>
<dbReference type="InterPro" id="IPR001958">
    <property type="entry name" value="Tet-R_TetA/multi-R_MdtG-like"/>
</dbReference>
<keyword evidence="2" id="KW-0813">Transport</keyword>
<dbReference type="Pfam" id="PF07690">
    <property type="entry name" value="MFS_1"/>
    <property type="match status" value="1"/>
</dbReference>
<evidence type="ECO:0000256" key="3">
    <source>
        <dbReference type="ARBA" id="ARBA00022475"/>
    </source>
</evidence>
<feature type="transmembrane region" description="Helical" evidence="7">
    <location>
        <begin position="97"/>
        <end position="122"/>
    </location>
</feature>